<dbReference type="Proteomes" id="UP001153709">
    <property type="component" value="Chromosome 3"/>
</dbReference>
<dbReference type="GO" id="GO:0032580">
    <property type="term" value="C:Golgi cisterna membrane"/>
    <property type="evidence" value="ECO:0007669"/>
    <property type="project" value="UniProtKB-SubCell"/>
</dbReference>
<dbReference type="InterPro" id="IPR051227">
    <property type="entry name" value="CS_glycosyltransferase"/>
</dbReference>
<reference evidence="10" key="1">
    <citation type="submission" date="2022-01" db="EMBL/GenBank/DDBJ databases">
        <authorList>
            <person name="King R."/>
        </authorList>
    </citation>
    <scope>NUCLEOTIDE SEQUENCE</scope>
</reference>
<evidence type="ECO:0000313" key="10">
    <source>
        <dbReference type="EMBL" id="CAG9830919.1"/>
    </source>
</evidence>
<evidence type="ECO:0000256" key="5">
    <source>
        <dbReference type="ARBA" id="ARBA00022968"/>
    </source>
</evidence>
<name>A0A9N9SUY6_DIABA</name>
<dbReference type="Gene3D" id="3.90.550.50">
    <property type="match status" value="1"/>
</dbReference>
<evidence type="ECO:0000256" key="7">
    <source>
        <dbReference type="ARBA" id="ARBA00023034"/>
    </source>
</evidence>
<gene>
    <name evidence="10" type="ORF">DIABBA_LOCUS4568</name>
</gene>
<dbReference type="Pfam" id="PF05679">
    <property type="entry name" value="CHGN"/>
    <property type="match status" value="1"/>
</dbReference>
<feature type="transmembrane region" description="Helical" evidence="9">
    <location>
        <begin position="12"/>
        <end position="33"/>
    </location>
</feature>
<sequence>MHKGIKKCFSENVYLFLGIIIGLYISTIISNSVELTCSKQPLMKDETAQEIINSSVNKLEVKPPKKTSPNPDKPKLVRPRYYSTELGIREKLFVGIFTSEEKINTQAIHINRTIGHLVDRIKFFITAQYKLKTKHNLTGLVGFTDARHKFRPFQVIKYVADTFGQNYDYFFFANDFTFINAYELKDIIKKISVSMDVYLGSTVKDGSYCNLDAGIILSNSVLKAMRNHLDWCIMNAVSEDPSENIGRCAFHSLGIYCQQNIQMERIHSFRIKQFELAPYLKDLSEKAEFNKAITIYPVLQKEDFYLLNAYFLRVSNILDQSMKGSVPSVLLKWKHQGEDRRLTKINKEIKRISEPLIDTWPPGQRQGAKAATRFDLPRNCYFNQSHVFFSDDFTTLRKHTSEELVDLKNIIEEIKLKTANNYSNLLEYVDLVNGYKIFDLSRGMDYTVDLKFKDSSNGKEVIKRFEVSKPLGNIELISVPYVTENSRVHIVLPVEDTETAMAMEFLKNYSATIMDRKEKTFLLLVLFYQYNSDSKGNTDPYVDLKSFVTSSLTKYKNDDVKIAWLSIRLPEAPNPLYIEEYRALNFAVVDLALKKIGLDSLTLVLDVYSNVTVDFLNRVRMNTIQGFQIFSPVPFRQYNPKVSQIFTFDVNKISGHFDREEYKYISFYGKDYVFARKKHQHIIPLIRIDNDITKILDEDHKNIGNVFEMFVKFHEKLHCMRATEMNLKIKYHEEKNLEKRNLFLGSEAQLAKVLLQKDKITELF</sequence>
<evidence type="ECO:0000256" key="6">
    <source>
        <dbReference type="ARBA" id="ARBA00022989"/>
    </source>
</evidence>
<proteinExistence type="inferred from homology"/>
<keyword evidence="4 9" id="KW-0812">Transmembrane</keyword>
<evidence type="ECO:0000256" key="9">
    <source>
        <dbReference type="RuleBase" id="RU364016"/>
    </source>
</evidence>
<keyword evidence="11" id="KW-1185">Reference proteome</keyword>
<evidence type="ECO:0000256" key="1">
    <source>
        <dbReference type="ARBA" id="ARBA00004447"/>
    </source>
</evidence>
<evidence type="ECO:0000313" key="11">
    <source>
        <dbReference type="Proteomes" id="UP001153709"/>
    </source>
</evidence>
<organism evidence="10 11">
    <name type="scientific">Diabrotica balteata</name>
    <name type="common">Banded cucumber beetle</name>
    <dbReference type="NCBI Taxonomy" id="107213"/>
    <lineage>
        <taxon>Eukaryota</taxon>
        <taxon>Metazoa</taxon>
        <taxon>Ecdysozoa</taxon>
        <taxon>Arthropoda</taxon>
        <taxon>Hexapoda</taxon>
        <taxon>Insecta</taxon>
        <taxon>Pterygota</taxon>
        <taxon>Neoptera</taxon>
        <taxon>Endopterygota</taxon>
        <taxon>Coleoptera</taxon>
        <taxon>Polyphaga</taxon>
        <taxon>Cucujiformia</taxon>
        <taxon>Chrysomeloidea</taxon>
        <taxon>Chrysomelidae</taxon>
        <taxon>Galerucinae</taxon>
        <taxon>Diabroticina</taxon>
        <taxon>Diabroticites</taxon>
        <taxon>Diabrotica</taxon>
    </lineage>
</organism>
<dbReference type="InterPro" id="IPR008428">
    <property type="entry name" value="Chond_GalNAc"/>
</dbReference>
<evidence type="ECO:0000256" key="2">
    <source>
        <dbReference type="ARBA" id="ARBA00009239"/>
    </source>
</evidence>
<protein>
    <recommendedName>
        <fullName evidence="9">Hexosyltransferase</fullName>
        <ecNumber evidence="9">2.4.1.-</ecNumber>
    </recommendedName>
</protein>
<keyword evidence="5 9" id="KW-0735">Signal-anchor</keyword>
<dbReference type="PANTHER" id="PTHR12369:SF13">
    <property type="entry name" value="HEXOSYLTRANSFERASE"/>
    <property type="match status" value="1"/>
</dbReference>
<evidence type="ECO:0000256" key="8">
    <source>
        <dbReference type="ARBA" id="ARBA00023136"/>
    </source>
</evidence>
<dbReference type="AlphaFoldDB" id="A0A9N9SUY6"/>
<keyword evidence="8 9" id="KW-0472">Membrane</keyword>
<keyword evidence="3 9" id="KW-0808">Transferase</keyword>
<evidence type="ECO:0000256" key="4">
    <source>
        <dbReference type="ARBA" id="ARBA00022692"/>
    </source>
</evidence>
<dbReference type="GO" id="GO:0047238">
    <property type="term" value="F:glucuronosyl-N-acetylgalactosaminyl-proteoglycan 4-beta-N-acetylgalactosaminyltransferase activity"/>
    <property type="evidence" value="ECO:0007669"/>
    <property type="project" value="TreeGrafter"/>
</dbReference>
<dbReference type="PANTHER" id="PTHR12369">
    <property type="entry name" value="CHONDROITIN SYNTHASE"/>
    <property type="match status" value="1"/>
</dbReference>
<comment type="subcellular location">
    <subcellularLocation>
        <location evidence="1 9">Golgi apparatus</location>
        <location evidence="1 9">Golgi stack membrane</location>
        <topology evidence="1 9">Single-pass type II membrane protein</topology>
    </subcellularLocation>
</comment>
<dbReference type="EMBL" id="OU898278">
    <property type="protein sequence ID" value="CAG9830919.1"/>
    <property type="molecule type" value="Genomic_DNA"/>
</dbReference>
<keyword evidence="6 9" id="KW-1133">Transmembrane helix</keyword>
<accession>A0A9N9SUY6</accession>
<evidence type="ECO:0000256" key="3">
    <source>
        <dbReference type="ARBA" id="ARBA00022679"/>
    </source>
</evidence>
<dbReference type="EC" id="2.4.1.-" evidence="9"/>
<keyword evidence="7 9" id="KW-0333">Golgi apparatus</keyword>
<dbReference type="OrthoDB" id="9985088at2759"/>
<comment type="similarity">
    <text evidence="2 9">Belongs to the chondroitin N-acetylgalactosaminyltransferase family.</text>
</comment>